<accession>A0A8J4X1L1</accession>
<dbReference type="OrthoDB" id="337581at2759"/>
<evidence type="ECO:0008006" key="3">
    <source>
        <dbReference type="Google" id="ProtNLM"/>
    </source>
</evidence>
<dbReference type="EMBL" id="LUCH01001182">
    <property type="protein sequence ID" value="KAF5403507.1"/>
    <property type="molecule type" value="Genomic_DNA"/>
</dbReference>
<dbReference type="GO" id="GO:0000724">
    <property type="term" value="P:double-strand break repair via homologous recombination"/>
    <property type="evidence" value="ECO:0007669"/>
    <property type="project" value="TreeGrafter"/>
</dbReference>
<name>A0A8J4X1L1_9TREM</name>
<keyword evidence="2" id="KW-1185">Reference proteome</keyword>
<dbReference type="AlphaFoldDB" id="A0A8J4X1L1"/>
<proteinExistence type="predicted"/>
<protein>
    <recommendedName>
        <fullName evidence="3">SWIM-type domain-containing protein</fullName>
    </recommendedName>
</protein>
<evidence type="ECO:0000313" key="2">
    <source>
        <dbReference type="Proteomes" id="UP000748531"/>
    </source>
</evidence>
<dbReference type="PANTHER" id="PTHR28498:SF1">
    <property type="entry name" value="ZINC FINGER SWIM DOMAIN-CONTAINING PROTEIN 7"/>
    <property type="match status" value="1"/>
</dbReference>
<organism evidence="1 2">
    <name type="scientific">Paragonimus heterotremus</name>
    <dbReference type="NCBI Taxonomy" id="100268"/>
    <lineage>
        <taxon>Eukaryota</taxon>
        <taxon>Metazoa</taxon>
        <taxon>Spiralia</taxon>
        <taxon>Lophotrochozoa</taxon>
        <taxon>Platyhelminthes</taxon>
        <taxon>Trematoda</taxon>
        <taxon>Digenea</taxon>
        <taxon>Plagiorchiida</taxon>
        <taxon>Troglotremata</taxon>
        <taxon>Troglotrematidae</taxon>
        <taxon>Paragonimus</taxon>
    </lineage>
</organism>
<dbReference type="GO" id="GO:0097196">
    <property type="term" value="C:Shu complex"/>
    <property type="evidence" value="ECO:0007669"/>
    <property type="project" value="TreeGrafter"/>
</dbReference>
<sequence length="150" mass="17157">MTCIVVPRRLTEHLRNKFSSQSSRNTISDELLLLIHDIFGDLSLHALNFFEFGSLVLERSTSGRCLYRLESQSGCLHYCSYHTHYCPCLPRNVNHVANLSESYQIWCEHLLAIMLIKSCGHSNEVAVSDEKLSHSLELMYSCPTEKIHSV</sequence>
<gene>
    <name evidence="1" type="ORF">PHET_03103</name>
</gene>
<dbReference type="PANTHER" id="PTHR28498">
    <property type="entry name" value="ZINC FINGER SWIM DOMAIN-CONTAINING PROTEIN 7"/>
    <property type="match status" value="1"/>
</dbReference>
<evidence type="ECO:0000313" key="1">
    <source>
        <dbReference type="EMBL" id="KAF5403507.1"/>
    </source>
</evidence>
<dbReference type="Proteomes" id="UP000748531">
    <property type="component" value="Unassembled WGS sequence"/>
</dbReference>
<comment type="caution">
    <text evidence="1">The sequence shown here is derived from an EMBL/GenBank/DDBJ whole genome shotgun (WGS) entry which is preliminary data.</text>
</comment>
<reference evidence="1" key="1">
    <citation type="submission" date="2019-05" db="EMBL/GenBank/DDBJ databases">
        <title>Annotation for the trematode Paragonimus heterotremus.</title>
        <authorList>
            <person name="Choi Y.-J."/>
        </authorList>
    </citation>
    <scope>NUCLEOTIDE SEQUENCE</scope>
    <source>
        <strain evidence="1">LC</strain>
    </source>
</reference>